<comment type="caution">
    <text evidence="3">The sequence shown here is derived from an EMBL/GenBank/DDBJ whole genome shotgun (WGS) entry which is preliminary data.</text>
</comment>
<dbReference type="InterPro" id="IPR041698">
    <property type="entry name" value="Methyltransf_25"/>
</dbReference>
<dbReference type="RefSeq" id="WP_379030166.1">
    <property type="nucleotide sequence ID" value="NZ_JBHTLN010000001.1"/>
</dbReference>
<evidence type="ECO:0000313" key="4">
    <source>
        <dbReference type="Proteomes" id="UP001597206"/>
    </source>
</evidence>
<dbReference type="PANTHER" id="PTHR43861">
    <property type="entry name" value="TRANS-ACONITATE 2-METHYLTRANSFERASE-RELATED"/>
    <property type="match status" value="1"/>
</dbReference>
<name>A0ABW3PAA7_9PROT</name>
<dbReference type="Pfam" id="PF13649">
    <property type="entry name" value="Methyltransf_25"/>
    <property type="match status" value="1"/>
</dbReference>
<keyword evidence="3" id="KW-0489">Methyltransferase</keyword>
<keyword evidence="1 3" id="KW-0808">Transferase</keyword>
<evidence type="ECO:0000313" key="3">
    <source>
        <dbReference type="EMBL" id="MFD1121408.1"/>
    </source>
</evidence>
<keyword evidence="4" id="KW-1185">Reference proteome</keyword>
<dbReference type="EC" id="2.1.1.64" evidence="3"/>
<accession>A0ABW3PAA7</accession>
<dbReference type="GO" id="GO:0032259">
    <property type="term" value="P:methylation"/>
    <property type="evidence" value="ECO:0007669"/>
    <property type="project" value="UniProtKB-KW"/>
</dbReference>
<sequence>MLASRTFWVGRNFTLQHKFTPIQSYYASRASEYDAVYEKPERQIDLRSIEQWLPSILQGKRILEIACGTGYWTQFIAPEASSIYAIDSAEETLQIARQRIPASNVSFAIDDAYAPRTDERTFNAAFAGFWFSHVLIERQIEFLTGLNKALQPGAKVLLLDNVFVEGSSSAICERDKFGNTYQSRTLADGSRHKILKNFPSADQLHALVANGLGCLPRYTSWHFFWAFEYVVPEH</sequence>
<dbReference type="CDD" id="cd02440">
    <property type="entry name" value="AdoMet_MTases"/>
    <property type="match status" value="1"/>
</dbReference>
<dbReference type="GO" id="GO:0061542">
    <property type="term" value="F:3-demethylubiquinol 3-O-methyltransferase activity"/>
    <property type="evidence" value="ECO:0007669"/>
    <property type="project" value="UniProtKB-EC"/>
</dbReference>
<dbReference type="SUPFAM" id="SSF53335">
    <property type="entry name" value="S-adenosyl-L-methionine-dependent methyltransferases"/>
    <property type="match status" value="1"/>
</dbReference>
<evidence type="ECO:0000259" key="2">
    <source>
        <dbReference type="Pfam" id="PF13649"/>
    </source>
</evidence>
<dbReference type="InterPro" id="IPR029063">
    <property type="entry name" value="SAM-dependent_MTases_sf"/>
</dbReference>
<dbReference type="Gene3D" id="3.40.50.150">
    <property type="entry name" value="Vaccinia Virus protein VP39"/>
    <property type="match status" value="1"/>
</dbReference>
<dbReference type="EMBL" id="JBHTLN010000001">
    <property type="protein sequence ID" value="MFD1121408.1"/>
    <property type="molecule type" value="Genomic_DNA"/>
</dbReference>
<proteinExistence type="predicted"/>
<organism evidence="3 4">
    <name type="scientific">Methylophilus flavus</name>
    <dbReference type="NCBI Taxonomy" id="640084"/>
    <lineage>
        <taxon>Bacteria</taxon>
        <taxon>Pseudomonadati</taxon>
        <taxon>Pseudomonadota</taxon>
        <taxon>Betaproteobacteria</taxon>
        <taxon>Nitrosomonadales</taxon>
        <taxon>Methylophilaceae</taxon>
        <taxon>Methylophilus</taxon>
    </lineage>
</organism>
<gene>
    <name evidence="3" type="ORF">ACFQ2T_02750</name>
</gene>
<protein>
    <submittedName>
        <fullName evidence="3">Class I SAM-dependent methyltransferase</fullName>
        <ecNumber evidence="3">2.1.1.222</ecNumber>
        <ecNumber evidence="3">2.1.1.64</ecNumber>
    </submittedName>
</protein>
<feature type="domain" description="Methyltransferase" evidence="2">
    <location>
        <begin position="62"/>
        <end position="153"/>
    </location>
</feature>
<dbReference type="EC" id="2.1.1.222" evidence="3"/>
<evidence type="ECO:0000256" key="1">
    <source>
        <dbReference type="ARBA" id="ARBA00022679"/>
    </source>
</evidence>
<reference evidence="4" key="1">
    <citation type="journal article" date="2019" name="Int. J. Syst. Evol. Microbiol.">
        <title>The Global Catalogue of Microorganisms (GCM) 10K type strain sequencing project: providing services to taxonomists for standard genome sequencing and annotation.</title>
        <authorList>
            <consortium name="The Broad Institute Genomics Platform"/>
            <consortium name="The Broad Institute Genome Sequencing Center for Infectious Disease"/>
            <person name="Wu L."/>
            <person name="Ma J."/>
        </authorList>
    </citation>
    <scope>NUCLEOTIDE SEQUENCE [LARGE SCALE GENOMIC DNA]</scope>
    <source>
        <strain evidence="4">CCUG 58411</strain>
    </source>
</reference>
<dbReference type="GO" id="GO:0102208">
    <property type="term" value="F:2-polyprenyl-6-hydroxyphenol methylase activity"/>
    <property type="evidence" value="ECO:0007669"/>
    <property type="project" value="UniProtKB-EC"/>
</dbReference>
<dbReference type="Proteomes" id="UP001597206">
    <property type="component" value="Unassembled WGS sequence"/>
</dbReference>